<dbReference type="PANTHER" id="PTHR12138">
    <property type="entry name" value="PRIMATE-EXPANDED PROTEIN FAMILY"/>
    <property type="match status" value="1"/>
</dbReference>
<dbReference type="Ensembl" id="ENSPANT00000076230.1">
    <property type="protein sequence ID" value="ENSPANP00000058466.1"/>
    <property type="gene ID" value="ENSPANG00000049827.1"/>
</dbReference>
<dbReference type="OMA" id="SHACTGW"/>
<organism evidence="1 2">
    <name type="scientific">Papio anubis</name>
    <name type="common">Olive baboon</name>
    <dbReference type="NCBI Taxonomy" id="9555"/>
    <lineage>
        <taxon>Eukaryota</taxon>
        <taxon>Metazoa</taxon>
        <taxon>Chordata</taxon>
        <taxon>Craniata</taxon>
        <taxon>Vertebrata</taxon>
        <taxon>Euteleostomi</taxon>
        <taxon>Mammalia</taxon>
        <taxon>Eutheria</taxon>
        <taxon>Euarchontoglires</taxon>
        <taxon>Primates</taxon>
        <taxon>Haplorrhini</taxon>
        <taxon>Catarrhini</taxon>
        <taxon>Cercopithecidae</taxon>
        <taxon>Cercopithecinae</taxon>
        <taxon>Papio</taxon>
    </lineage>
</organism>
<sequence>GSHACTGWSLTLSPRLECSGTISAHCNLRLPGSSDCLASASRVAGITGTCHHSQLILVLLVETRFYHVVQAGLELLTSSDSPTSASQSAGIIGMSHCTRPQSRLNILNSSLAVLMSEWLLGILSPPTHLVS</sequence>
<reference evidence="1" key="3">
    <citation type="submission" date="2025-09" db="UniProtKB">
        <authorList>
            <consortium name="Ensembl"/>
        </authorList>
    </citation>
    <scope>IDENTIFICATION</scope>
</reference>
<accession>A0A8I5R273</accession>
<dbReference type="GeneTree" id="ENSGT01150000286943"/>
<evidence type="ECO:0000313" key="2">
    <source>
        <dbReference type="Proteomes" id="UP000028761"/>
    </source>
</evidence>
<reference evidence="1 2" key="1">
    <citation type="submission" date="2012-03" db="EMBL/GenBank/DDBJ databases">
        <title>Whole Genome Assembly of Papio anubis.</title>
        <authorList>
            <person name="Liu Y.L."/>
            <person name="Abraham K.A."/>
            <person name="Akbar H.A."/>
            <person name="Ali S.A."/>
            <person name="Anosike U.A."/>
            <person name="Aqrawi P.A."/>
            <person name="Arias F.A."/>
            <person name="Attaway T.A."/>
            <person name="Awwad R.A."/>
            <person name="Babu C.B."/>
            <person name="Bandaranaike D.B."/>
            <person name="Battles P.B."/>
            <person name="Bell A.B."/>
            <person name="Beltran B.B."/>
            <person name="Berhane-Mersha D.B."/>
            <person name="Bess C.B."/>
            <person name="Bickham C.B."/>
            <person name="Bolden T.B."/>
            <person name="Carter K.C."/>
            <person name="Chau D.C."/>
            <person name="Chavez A.C."/>
            <person name="Clerc-Blankenburg K.C."/>
            <person name="Coyle M.C."/>
            <person name="Dao M.D."/>
            <person name="Davila M.L.D."/>
            <person name="Davy-Carroll L.D."/>
            <person name="Denson S.D."/>
            <person name="Dinh H.D."/>
            <person name="Fernandez S.F."/>
            <person name="Fernando P.F."/>
            <person name="Forbes L.F."/>
            <person name="Francis C.F."/>
            <person name="Francisco L.F."/>
            <person name="Fu Q.F."/>
            <person name="Garcia-Iii R.G."/>
            <person name="Garrett T.G."/>
            <person name="Gross S.G."/>
            <person name="Gubbala S.G."/>
            <person name="Hirani K.H."/>
            <person name="Hogues M.H."/>
            <person name="Hollins B.H."/>
            <person name="Jackson L.J."/>
            <person name="Javaid M.J."/>
            <person name="Jhangiani S.J."/>
            <person name="Johnson A.J."/>
            <person name="Johnson B.J."/>
            <person name="Jones J.J."/>
            <person name="Joshi V.J."/>
            <person name="Kalu J.K."/>
            <person name="Khan N.K."/>
            <person name="Korchina V.K."/>
            <person name="Kovar C.K."/>
            <person name="Lago L.L."/>
            <person name="Lara F.L."/>
            <person name="Le T.-K.L."/>
            <person name="Lee S.L."/>
            <person name="Legall-Iii F.L."/>
            <person name="Lemon S.L."/>
            <person name="Liu J.L."/>
            <person name="Liu Y.-S.L."/>
            <person name="Liyanage D.L."/>
            <person name="Lopez J.L."/>
            <person name="Lorensuhewa L.L."/>
            <person name="Mata R.M."/>
            <person name="Mathew T.M."/>
            <person name="Mercado C.M."/>
            <person name="Mercado I.M."/>
            <person name="Morales K.M."/>
            <person name="Morgan M.M."/>
            <person name="Munidasa M.M."/>
            <person name="Ngo D.N."/>
            <person name="Nguyen L.N."/>
            <person name="Nguyen T.N."/>
            <person name="Nguyen N.N."/>
            <person name="Obregon M.O."/>
            <person name="Okwuonu G.O."/>
            <person name="Ongeri F.O."/>
            <person name="Onwere C.O."/>
            <person name="Osifeso I.O."/>
            <person name="Parra A.P."/>
            <person name="Patil S.P."/>
            <person name="Perez A.P."/>
            <person name="Perez Y.P."/>
            <person name="Pham C.P."/>
            <person name="Pu L.-L.P."/>
            <person name="Puazo M.P."/>
            <person name="Quiroz J.Q."/>
            <person name="Rouhana J.R."/>
            <person name="Ruiz M.R."/>
            <person name="Ruiz S.-J.R."/>
            <person name="Saada N.S."/>
            <person name="Santibanez J.S."/>
            <person name="Scheel M.S."/>
            <person name="Schneider B.S."/>
            <person name="Simmons D.S."/>
            <person name="Sisson I.S."/>
            <person name="Tang L.-Y.T."/>
            <person name="Thornton R.T."/>
            <person name="Tisius J.T."/>
            <person name="Toledanes G.T."/>
            <person name="Trejos Z.T."/>
            <person name="Usmani K.U."/>
            <person name="Varghese R.V."/>
            <person name="Vattathil S.V."/>
            <person name="Vee V.V."/>
            <person name="Walker D.W."/>
            <person name="Weissenberger G.W."/>
            <person name="White C.W."/>
            <person name="Williams A.W."/>
            <person name="Woodworth J.W."/>
            <person name="Wright R.W."/>
            <person name="Zhu Y.Z."/>
            <person name="Han Y.H."/>
            <person name="Newsham I.N."/>
            <person name="Nazareth L.N."/>
            <person name="Worley K.W."/>
            <person name="Muzny D.M."/>
            <person name="Rogers J.R."/>
            <person name="Gibbs R.G."/>
        </authorList>
    </citation>
    <scope>NUCLEOTIDE SEQUENCE [LARGE SCALE GENOMIC DNA]</scope>
</reference>
<dbReference type="Proteomes" id="UP000028761">
    <property type="component" value="Chromosome 2"/>
</dbReference>
<proteinExistence type="predicted"/>
<dbReference type="PRINTS" id="PR02045">
    <property type="entry name" value="F138DOMAIN"/>
</dbReference>
<dbReference type="PANTHER" id="PTHR12138:SF162">
    <property type="entry name" value="CHROMOSOME UNDETERMINED SCAFFOLD_275, WHOLE GENOME SHOTGUN SEQUENCE"/>
    <property type="match status" value="1"/>
</dbReference>
<keyword evidence="2" id="KW-1185">Reference proteome</keyword>
<dbReference type="AlphaFoldDB" id="A0A8I5R273"/>
<reference evidence="1" key="2">
    <citation type="submission" date="2025-08" db="UniProtKB">
        <authorList>
            <consortium name="Ensembl"/>
        </authorList>
    </citation>
    <scope>IDENTIFICATION</scope>
</reference>
<evidence type="ECO:0000313" key="1">
    <source>
        <dbReference type="Ensembl" id="ENSPANP00000058466.1"/>
    </source>
</evidence>
<protein>
    <submittedName>
        <fullName evidence="1">Uncharacterized protein</fullName>
    </submittedName>
</protein>
<name>A0A8I5R273_PAPAN</name>